<comment type="caution">
    <text evidence="1">The sequence shown here is derived from an EMBL/GenBank/DDBJ whole genome shotgun (WGS) entry which is preliminary data.</text>
</comment>
<proteinExistence type="predicted"/>
<organism evidence="1">
    <name type="scientific">marine sediment metagenome</name>
    <dbReference type="NCBI Taxonomy" id="412755"/>
    <lineage>
        <taxon>unclassified sequences</taxon>
        <taxon>metagenomes</taxon>
        <taxon>ecological metagenomes</taxon>
    </lineage>
</organism>
<reference evidence="1" key="1">
    <citation type="journal article" date="2015" name="Nature">
        <title>Complex archaea that bridge the gap between prokaryotes and eukaryotes.</title>
        <authorList>
            <person name="Spang A."/>
            <person name="Saw J.H."/>
            <person name="Jorgensen S.L."/>
            <person name="Zaremba-Niedzwiedzka K."/>
            <person name="Martijn J."/>
            <person name="Lind A.E."/>
            <person name="van Eijk R."/>
            <person name="Schleper C."/>
            <person name="Guy L."/>
            <person name="Ettema T.J."/>
        </authorList>
    </citation>
    <scope>NUCLEOTIDE SEQUENCE</scope>
</reference>
<evidence type="ECO:0000313" key="1">
    <source>
        <dbReference type="EMBL" id="KKM78456.1"/>
    </source>
</evidence>
<name>A0A0F9KUI1_9ZZZZ</name>
<accession>A0A0F9KUI1</accession>
<protein>
    <submittedName>
        <fullName evidence="1">Uncharacterized protein</fullName>
    </submittedName>
</protein>
<sequence length="63" mass="6923">MKESTITINGQTLSSAEAMTIRVAVESLSMSLVEEGLGEDEMGLSLTKGYLNSIQHIRTKMYK</sequence>
<gene>
    <name evidence="1" type="ORF">LCGC14_1359840</name>
</gene>
<dbReference type="AlphaFoldDB" id="A0A0F9KUI1"/>
<dbReference type="EMBL" id="LAZR01008488">
    <property type="protein sequence ID" value="KKM78456.1"/>
    <property type="molecule type" value="Genomic_DNA"/>
</dbReference>